<dbReference type="EMBL" id="CP139487">
    <property type="protein sequence ID" value="WPU65645.1"/>
    <property type="molecule type" value="Genomic_DNA"/>
</dbReference>
<sequence>MSSLFIDSTYDLGLGVLDDGLNWLTFERLQGQKASVVIQSSAYELLKKHQIDPQELKSIISINGPGFYTGLRLAEGFADVFQFFGVPHFSFYSYDIPAWCGVKSGVWFTKAYRGEYFFYHWDEAGSRQELLTGKEIPAVLEKLDNVFIHSDVSLDELSRGLIKHSTSTLELLQKNPQIIFKNVIDQKLKKEAFYFRAPEDEFKANP</sequence>
<accession>A0AAX4HR29</accession>
<dbReference type="SUPFAM" id="SSF53067">
    <property type="entry name" value="Actin-like ATPase domain"/>
    <property type="match status" value="1"/>
</dbReference>
<dbReference type="AlphaFoldDB" id="A0AAX4HR29"/>
<dbReference type="Proteomes" id="UP001324634">
    <property type="component" value="Chromosome"/>
</dbReference>
<reference evidence="1 2" key="1">
    <citation type="submission" date="2023-11" db="EMBL/GenBank/DDBJ databases">
        <title>Peredibacter starrii A3.12.</title>
        <authorList>
            <person name="Mitchell R.J."/>
        </authorList>
    </citation>
    <scope>NUCLEOTIDE SEQUENCE [LARGE SCALE GENOMIC DNA]</scope>
    <source>
        <strain evidence="1 2">A3.12</strain>
    </source>
</reference>
<evidence type="ECO:0000313" key="2">
    <source>
        <dbReference type="Proteomes" id="UP001324634"/>
    </source>
</evidence>
<organism evidence="1 2">
    <name type="scientific">Peredibacter starrii</name>
    <dbReference type="NCBI Taxonomy" id="28202"/>
    <lineage>
        <taxon>Bacteria</taxon>
        <taxon>Pseudomonadati</taxon>
        <taxon>Bdellovibrionota</taxon>
        <taxon>Bacteriovoracia</taxon>
        <taxon>Bacteriovoracales</taxon>
        <taxon>Bacteriovoracaceae</taxon>
        <taxon>Peredibacter</taxon>
    </lineage>
</organism>
<evidence type="ECO:0008006" key="3">
    <source>
        <dbReference type="Google" id="ProtNLM"/>
    </source>
</evidence>
<dbReference type="Gene3D" id="3.30.420.200">
    <property type="match status" value="1"/>
</dbReference>
<dbReference type="InterPro" id="IPR043129">
    <property type="entry name" value="ATPase_NBD"/>
</dbReference>
<protein>
    <recommendedName>
        <fullName evidence="3">Gcp-like domain-containing protein</fullName>
    </recommendedName>
</protein>
<name>A0AAX4HR29_9BACT</name>
<dbReference type="KEGG" id="psti:SOO65_02700"/>
<evidence type="ECO:0000313" key="1">
    <source>
        <dbReference type="EMBL" id="WPU65645.1"/>
    </source>
</evidence>
<keyword evidence="2" id="KW-1185">Reference proteome</keyword>
<dbReference type="Gene3D" id="3.30.420.40">
    <property type="match status" value="1"/>
</dbReference>
<dbReference type="RefSeq" id="WP_321396528.1">
    <property type="nucleotide sequence ID" value="NZ_CP139487.1"/>
</dbReference>
<gene>
    <name evidence="1" type="ORF">SOO65_02700</name>
</gene>
<proteinExistence type="predicted"/>